<dbReference type="Pfam" id="PF00043">
    <property type="entry name" value="GST_C"/>
    <property type="match status" value="1"/>
</dbReference>
<dbReference type="CDD" id="cd03056">
    <property type="entry name" value="GST_N_4"/>
    <property type="match status" value="1"/>
</dbReference>
<protein>
    <submittedName>
        <fullName evidence="4">Glutathione S-transferase family protein</fullName>
    </submittedName>
</protein>
<sequence>MMERLVLHEYAASGNCYKIRLTAALLGLKIERREYDILKGETRTPEFLANVNANGRIPTLQIGDRFLPESNAACFYLAEGSALIPDDRFDRADMLRWMCFEQYSHEPYVATMRFWVAFIADRLSEEQKAQIPMRRAQAEAALKVMDGHLAGRRFFVADRLTLADIALYAYTHVAEEGDLTLAPYANIRAWLDRVAATPGYVGIGA</sequence>
<dbReference type="PROSITE" id="PS50405">
    <property type="entry name" value="GST_CTER"/>
    <property type="match status" value="1"/>
</dbReference>
<dbReference type="GO" id="GO:0016740">
    <property type="term" value="F:transferase activity"/>
    <property type="evidence" value="ECO:0007669"/>
    <property type="project" value="UniProtKB-KW"/>
</dbReference>
<dbReference type="PANTHER" id="PTHR44051">
    <property type="entry name" value="GLUTATHIONE S-TRANSFERASE-RELATED"/>
    <property type="match status" value="1"/>
</dbReference>
<dbReference type="PROSITE" id="PS50404">
    <property type="entry name" value="GST_NTER"/>
    <property type="match status" value="1"/>
</dbReference>
<dbReference type="AlphaFoldDB" id="A0A5C6TVF8"/>
<evidence type="ECO:0000259" key="2">
    <source>
        <dbReference type="PROSITE" id="PS50404"/>
    </source>
</evidence>
<evidence type="ECO:0000313" key="5">
    <source>
        <dbReference type="Proteomes" id="UP000321249"/>
    </source>
</evidence>
<dbReference type="SFLD" id="SFLDS00019">
    <property type="entry name" value="Glutathione_Transferase_(cytos"/>
    <property type="match status" value="1"/>
</dbReference>
<dbReference type="SUPFAM" id="SSF47616">
    <property type="entry name" value="GST C-terminal domain-like"/>
    <property type="match status" value="1"/>
</dbReference>
<keyword evidence="5" id="KW-1185">Reference proteome</keyword>
<proteinExistence type="inferred from homology"/>
<dbReference type="InterPro" id="IPR036282">
    <property type="entry name" value="Glutathione-S-Trfase_C_sf"/>
</dbReference>
<comment type="similarity">
    <text evidence="1">Belongs to the GST superfamily.</text>
</comment>
<name>A0A5C6TVF8_9SPHN</name>
<comment type="caution">
    <text evidence="4">The sequence shown here is derived from an EMBL/GenBank/DDBJ whole genome shotgun (WGS) entry which is preliminary data.</text>
</comment>
<evidence type="ECO:0000313" key="4">
    <source>
        <dbReference type="EMBL" id="TXC63961.1"/>
    </source>
</evidence>
<dbReference type="InterPro" id="IPR010987">
    <property type="entry name" value="Glutathione-S-Trfase_C-like"/>
</dbReference>
<dbReference type="SFLD" id="SFLDG00358">
    <property type="entry name" value="Main_(cytGST)"/>
    <property type="match status" value="1"/>
</dbReference>
<organism evidence="4 5">
    <name type="scientific">Allosphingosinicella ginsenosidimutans</name>
    <dbReference type="NCBI Taxonomy" id="1176539"/>
    <lineage>
        <taxon>Bacteria</taxon>
        <taxon>Pseudomonadati</taxon>
        <taxon>Pseudomonadota</taxon>
        <taxon>Alphaproteobacteria</taxon>
        <taxon>Sphingomonadales</taxon>
        <taxon>Sphingomonadaceae</taxon>
        <taxon>Allosphingosinicella</taxon>
    </lineage>
</organism>
<dbReference type="PANTHER" id="PTHR44051:SF2">
    <property type="entry name" value="HYPOTHETICAL GLUTATHIONE S-TRANSFERASE LIKE PROTEIN"/>
    <property type="match status" value="1"/>
</dbReference>
<dbReference type="RefSeq" id="WP_147043367.1">
    <property type="nucleotide sequence ID" value="NZ_BAABIR010000001.1"/>
</dbReference>
<dbReference type="InterPro" id="IPR004046">
    <property type="entry name" value="GST_C"/>
</dbReference>
<dbReference type="InterPro" id="IPR040079">
    <property type="entry name" value="Glutathione_S-Trfase"/>
</dbReference>
<gene>
    <name evidence="4" type="ORF">FRZ32_10000</name>
</gene>
<dbReference type="Gene3D" id="3.40.30.10">
    <property type="entry name" value="Glutaredoxin"/>
    <property type="match status" value="1"/>
</dbReference>
<dbReference type="InterPro" id="IPR004045">
    <property type="entry name" value="Glutathione_S-Trfase_N"/>
</dbReference>
<dbReference type="SUPFAM" id="SSF52833">
    <property type="entry name" value="Thioredoxin-like"/>
    <property type="match status" value="1"/>
</dbReference>
<evidence type="ECO:0000256" key="1">
    <source>
        <dbReference type="RuleBase" id="RU003494"/>
    </source>
</evidence>
<dbReference type="InterPro" id="IPR036249">
    <property type="entry name" value="Thioredoxin-like_sf"/>
</dbReference>
<dbReference type="EMBL" id="VOQQ01000001">
    <property type="protein sequence ID" value="TXC63961.1"/>
    <property type="molecule type" value="Genomic_DNA"/>
</dbReference>
<accession>A0A5C6TVF8</accession>
<dbReference type="OrthoDB" id="9810080at2"/>
<keyword evidence="4" id="KW-0808">Transferase</keyword>
<dbReference type="Gene3D" id="1.20.1050.10">
    <property type="match status" value="1"/>
</dbReference>
<reference evidence="4 5" key="1">
    <citation type="journal article" date="2015" name="J. Microbiol.">
        <title>Sphingosinicella ginsenosidimutans sp. nov., with ginsenoside converting activity.</title>
        <authorList>
            <person name="Kim J.K."/>
            <person name="Kang M.S."/>
            <person name="Park S.C."/>
            <person name="Kim K.M."/>
            <person name="Choi K."/>
            <person name="Yoon M.H."/>
            <person name="Im W.T."/>
        </authorList>
    </citation>
    <scope>NUCLEOTIDE SEQUENCE [LARGE SCALE GENOMIC DNA]</scope>
    <source>
        <strain evidence="4 5">BS-11</strain>
    </source>
</reference>
<dbReference type="Pfam" id="PF02798">
    <property type="entry name" value="GST_N"/>
    <property type="match status" value="1"/>
</dbReference>
<feature type="domain" description="GST N-terminal" evidence="2">
    <location>
        <begin position="3"/>
        <end position="85"/>
    </location>
</feature>
<feature type="domain" description="GST C-terminal" evidence="3">
    <location>
        <begin position="87"/>
        <end position="205"/>
    </location>
</feature>
<dbReference type="Proteomes" id="UP000321249">
    <property type="component" value="Unassembled WGS sequence"/>
</dbReference>
<evidence type="ECO:0000259" key="3">
    <source>
        <dbReference type="PROSITE" id="PS50405"/>
    </source>
</evidence>